<keyword evidence="3" id="KW-1185">Reference proteome</keyword>
<dbReference type="Proteomes" id="UP000499080">
    <property type="component" value="Unassembled WGS sequence"/>
</dbReference>
<sequence>MMKYFLGDDNFKNGLMNYLNAKKFDNAVQDDLWEHLTA</sequence>
<dbReference type="Pfam" id="PF01433">
    <property type="entry name" value="Peptidase_M1"/>
    <property type="match status" value="1"/>
</dbReference>
<protein>
    <recommendedName>
        <fullName evidence="1">Peptidase M1 membrane alanine aminopeptidase domain-containing protein</fullName>
    </recommendedName>
</protein>
<evidence type="ECO:0000259" key="1">
    <source>
        <dbReference type="Pfam" id="PF01433"/>
    </source>
</evidence>
<comment type="caution">
    <text evidence="2">The sequence shown here is derived from an EMBL/GenBank/DDBJ whole genome shotgun (WGS) entry which is preliminary data.</text>
</comment>
<gene>
    <name evidence="2" type="ORF">AVEN_58381_1</name>
</gene>
<evidence type="ECO:0000313" key="3">
    <source>
        <dbReference type="Proteomes" id="UP000499080"/>
    </source>
</evidence>
<dbReference type="OrthoDB" id="510539at2759"/>
<evidence type="ECO:0000313" key="2">
    <source>
        <dbReference type="EMBL" id="GBN16577.1"/>
    </source>
</evidence>
<name>A0A4Y2LT79_ARAVE</name>
<feature type="non-terminal residue" evidence="2">
    <location>
        <position position="38"/>
    </location>
</feature>
<reference evidence="2 3" key="1">
    <citation type="journal article" date="2019" name="Sci. Rep.">
        <title>Orb-weaving spider Araneus ventricosus genome elucidates the spidroin gene catalogue.</title>
        <authorList>
            <person name="Kono N."/>
            <person name="Nakamura H."/>
            <person name="Ohtoshi R."/>
            <person name="Moran D.A.P."/>
            <person name="Shinohara A."/>
            <person name="Yoshida Y."/>
            <person name="Fujiwara M."/>
            <person name="Mori M."/>
            <person name="Tomita M."/>
            <person name="Arakawa K."/>
        </authorList>
    </citation>
    <scope>NUCLEOTIDE SEQUENCE [LARGE SCALE GENOMIC DNA]</scope>
</reference>
<dbReference type="GO" id="GO:0008237">
    <property type="term" value="F:metallopeptidase activity"/>
    <property type="evidence" value="ECO:0007669"/>
    <property type="project" value="InterPro"/>
</dbReference>
<dbReference type="AlphaFoldDB" id="A0A4Y2LT79"/>
<dbReference type="Gene3D" id="1.10.390.10">
    <property type="entry name" value="Neutral Protease Domain 2"/>
    <property type="match status" value="1"/>
</dbReference>
<dbReference type="InterPro" id="IPR027268">
    <property type="entry name" value="Peptidase_M4/M1_CTD_sf"/>
</dbReference>
<proteinExistence type="predicted"/>
<dbReference type="InterPro" id="IPR014782">
    <property type="entry name" value="Peptidase_M1_dom"/>
</dbReference>
<organism evidence="2 3">
    <name type="scientific">Araneus ventricosus</name>
    <name type="common">Orbweaver spider</name>
    <name type="synonym">Epeira ventricosa</name>
    <dbReference type="NCBI Taxonomy" id="182803"/>
    <lineage>
        <taxon>Eukaryota</taxon>
        <taxon>Metazoa</taxon>
        <taxon>Ecdysozoa</taxon>
        <taxon>Arthropoda</taxon>
        <taxon>Chelicerata</taxon>
        <taxon>Arachnida</taxon>
        <taxon>Araneae</taxon>
        <taxon>Araneomorphae</taxon>
        <taxon>Entelegynae</taxon>
        <taxon>Araneoidea</taxon>
        <taxon>Araneidae</taxon>
        <taxon>Araneus</taxon>
    </lineage>
</organism>
<accession>A0A4Y2LT79</accession>
<dbReference type="GO" id="GO:0008270">
    <property type="term" value="F:zinc ion binding"/>
    <property type="evidence" value="ECO:0007669"/>
    <property type="project" value="InterPro"/>
</dbReference>
<feature type="domain" description="Peptidase M1 membrane alanine aminopeptidase" evidence="1">
    <location>
        <begin position="1"/>
        <end position="37"/>
    </location>
</feature>
<dbReference type="EMBL" id="BGPR01278124">
    <property type="protein sequence ID" value="GBN16577.1"/>
    <property type="molecule type" value="Genomic_DNA"/>
</dbReference>